<dbReference type="GO" id="GO:0005975">
    <property type="term" value="P:carbohydrate metabolic process"/>
    <property type="evidence" value="ECO:0007669"/>
    <property type="project" value="InterPro"/>
</dbReference>
<keyword evidence="1" id="KW-0732">Signal</keyword>
<accession>A0A2T3BFR1</accession>
<name>A0A2T3BFR1_AMORE</name>
<dbReference type="RefSeq" id="XP_024725744.1">
    <property type="nucleotide sequence ID" value="XM_024867911.1"/>
</dbReference>
<dbReference type="InterPro" id="IPR008928">
    <property type="entry name" value="6-hairpin_glycosidase_sf"/>
</dbReference>
<feature type="chain" id="PRO_5015655590" description="Glutaminase A" evidence="1">
    <location>
        <begin position="20"/>
        <end position="717"/>
    </location>
</feature>
<dbReference type="STRING" id="857342.A0A2T3BFR1"/>
<reference evidence="4 5" key="1">
    <citation type="journal article" date="2018" name="New Phytol.">
        <title>Comparative genomics and transcriptomics depict ericoid mycorrhizal fungi as versatile saprotrophs and plant mutualists.</title>
        <authorList>
            <person name="Martino E."/>
            <person name="Morin E."/>
            <person name="Grelet G.A."/>
            <person name="Kuo A."/>
            <person name="Kohler A."/>
            <person name="Daghino S."/>
            <person name="Barry K.W."/>
            <person name="Cichocki N."/>
            <person name="Clum A."/>
            <person name="Dockter R.B."/>
            <person name="Hainaut M."/>
            <person name="Kuo R.C."/>
            <person name="LaButti K."/>
            <person name="Lindahl B.D."/>
            <person name="Lindquist E.A."/>
            <person name="Lipzen A."/>
            <person name="Khouja H.R."/>
            <person name="Magnuson J."/>
            <person name="Murat C."/>
            <person name="Ohm R.A."/>
            <person name="Singer S.W."/>
            <person name="Spatafora J.W."/>
            <person name="Wang M."/>
            <person name="Veneault-Fourrey C."/>
            <person name="Henrissat B."/>
            <person name="Grigoriev I.V."/>
            <person name="Martin F.M."/>
            <person name="Perotto S."/>
        </authorList>
    </citation>
    <scope>NUCLEOTIDE SEQUENCE [LARGE SCALE GENOMIC DNA]</scope>
    <source>
        <strain evidence="4 5">ATCC 22711</strain>
    </source>
</reference>
<proteinExistence type="predicted"/>
<dbReference type="InParanoid" id="A0A2T3BFR1"/>
<dbReference type="InterPro" id="IPR052743">
    <property type="entry name" value="Glutaminase_GtaA"/>
</dbReference>
<dbReference type="PANTHER" id="PTHR31987:SF1">
    <property type="entry name" value="GLUTAMINASE A"/>
    <property type="match status" value="1"/>
</dbReference>
<protein>
    <recommendedName>
        <fullName evidence="6">Glutaminase A</fullName>
    </recommendedName>
</protein>
<evidence type="ECO:0000259" key="2">
    <source>
        <dbReference type="Pfam" id="PF16335"/>
    </source>
</evidence>
<dbReference type="Pfam" id="PF16335">
    <property type="entry name" value="GtaA_6_Hairpin"/>
    <property type="match status" value="1"/>
</dbReference>
<dbReference type="Proteomes" id="UP000241818">
    <property type="component" value="Unassembled WGS sequence"/>
</dbReference>
<gene>
    <name evidence="4" type="ORF">M430DRAFT_47252</name>
</gene>
<evidence type="ECO:0000313" key="5">
    <source>
        <dbReference type="Proteomes" id="UP000241818"/>
    </source>
</evidence>
<feature type="domain" description="Glutaminase A central" evidence="2">
    <location>
        <begin position="350"/>
        <end position="694"/>
    </location>
</feature>
<dbReference type="EMBL" id="KZ679006">
    <property type="protein sequence ID" value="PSS28219.1"/>
    <property type="molecule type" value="Genomic_DNA"/>
</dbReference>
<dbReference type="AlphaFoldDB" id="A0A2T3BFR1"/>
<feature type="domain" description="Glutaminase A N-terminal" evidence="3">
    <location>
        <begin position="114"/>
        <end position="334"/>
    </location>
</feature>
<sequence length="717" mass="78201">MKSQILAICIAALASHVSGSTFSPARPPAIPLAVKSPYMNTWLEVGGDGGSGGVLPGHWPGPQPGSVAGTSGSVTGWTGLIKVDGTSYTWMGEPNVNGVSPQSVTQESFEYTSSRSTFIMNVNGKVSMNVTFVSPVTPDDLRRQSVIGTYLSVSVAATDGRTHSVQLYADTSAEWTSIHNSDVAQWSYKVNNGVASHQSWRQNQSEFNADYPDDAAHWGHWYWSTAATSSMTYQSGQDTTVRQNFLSNGALPNSQDSNYRAISEDWPVFAFANSLGNVGQTPVTTLYTIVHAQQNTVYFNGASGNVPVPSLWTSYWSSELAMVNFFYNDWHNTLGNWDYKYATESLAAGGQDYLTITTLSARQAFGAVQLCGTAEKPYLFLKEISSDGNVQTVDVMFPAMPIFLYSNPILVKYLLDPLFENQEAGQFPQKYAMHDLGSSYPRAIGHPTGDGEYMPLEECGNMIIMTLAYAQRANDNNYLSQHYDILSQWTGYLVDEALIPANQLSTDDFQGQLANQTNLALKGIIAIEAMAVIAELTGNSADASNYHNIATSYISKWQGLAVVSSASPPHTSLAYNDDSSHGLLYNLYADKLLGLNLVPQSIYDMQSKFYATVSQTYGVPLDTRDMCTKSDWEMWCASIASSSTQQMFISKLATWINETSTNRAFTDLYDTQTGGFVDGPFISRPVVGGHFALLALNDAPANAVGKRTNVVEKNFEA</sequence>
<dbReference type="InterPro" id="IPR032514">
    <property type="entry name" value="GtaA_central"/>
</dbReference>
<dbReference type="Pfam" id="PF17168">
    <property type="entry name" value="DUF5127"/>
    <property type="match status" value="1"/>
</dbReference>
<evidence type="ECO:0000256" key="1">
    <source>
        <dbReference type="SAM" id="SignalP"/>
    </source>
</evidence>
<dbReference type="GeneID" id="36575992"/>
<organism evidence="4 5">
    <name type="scientific">Amorphotheca resinae ATCC 22711</name>
    <dbReference type="NCBI Taxonomy" id="857342"/>
    <lineage>
        <taxon>Eukaryota</taxon>
        <taxon>Fungi</taxon>
        <taxon>Dikarya</taxon>
        <taxon>Ascomycota</taxon>
        <taxon>Pezizomycotina</taxon>
        <taxon>Leotiomycetes</taxon>
        <taxon>Helotiales</taxon>
        <taxon>Amorphothecaceae</taxon>
        <taxon>Amorphotheca</taxon>
    </lineage>
</organism>
<dbReference type="InterPro" id="IPR033433">
    <property type="entry name" value="GtaA_N"/>
</dbReference>
<feature type="signal peptide" evidence="1">
    <location>
        <begin position="1"/>
        <end position="19"/>
    </location>
</feature>
<evidence type="ECO:0008006" key="6">
    <source>
        <dbReference type="Google" id="ProtNLM"/>
    </source>
</evidence>
<dbReference type="OrthoDB" id="431715at2759"/>
<keyword evidence="5" id="KW-1185">Reference proteome</keyword>
<dbReference type="SUPFAM" id="SSF48208">
    <property type="entry name" value="Six-hairpin glycosidases"/>
    <property type="match status" value="1"/>
</dbReference>
<evidence type="ECO:0000259" key="3">
    <source>
        <dbReference type="Pfam" id="PF17168"/>
    </source>
</evidence>
<evidence type="ECO:0000313" key="4">
    <source>
        <dbReference type="EMBL" id="PSS28219.1"/>
    </source>
</evidence>
<dbReference type="PANTHER" id="PTHR31987">
    <property type="entry name" value="GLUTAMINASE A-RELATED"/>
    <property type="match status" value="1"/>
</dbReference>